<dbReference type="PROSITE" id="PS50172">
    <property type="entry name" value="BRCT"/>
    <property type="match status" value="1"/>
</dbReference>
<organism evidence="2 3">
    <name type="scientific">Knipowitschia caucasica</name>
    <name type="common">Caucasian dwarf goby</name>
    <name type="synonym">Pomatoschistus caucasicus</name>
    <dbReference type="NCBI Taxonomy" id="637954"/>
    <lineage>
        <taxon>Eukaryota</taxon>
        <taxon>Metazoa</taxon>
        <taxon>Chordata</taxon>
        <taxon>Craniata</taxon>
        <taxon>Vertebrata</taxon>
        <taxon>Euteleostomi</taxon>
        <taxon>Actinopterygii</taxon>
        <taxon>Neopterygii</taxon>
        <taxon>Teleostei</taxon>
        <taxon>Neoteleostei</taxon>
        <taxon>Acanthomorphata</taxon>
        <taxon>Gobiaria</taxon>
        <taxon>Gobiiformes</taxon>
        <taxon>Gobioidei</taxon>
        <taxon>Gobiidae</taxon>
        <taxon>Gobiinae</taxon>
        <taxon>Knipowitschia</taxon>
    </lineage>
</organism>
<dbReference type="SUPFAM" id="SSF52113">
    <property type="entry name" value="BRCT domain"/>
    <property type="match status" value="1"/>
</dbReference>
<dbReference type="Proteomes" id="UP001497482">
    <property type="component" value="Chromosome 13"/>
</dbReference>
<dbReference type="AlphaFoldDB" id="A0AAV2JP50"/>
<keyword evidence="3" id="KW-1185">Reference proteome</keyword>
<evidence type="ECO:0000259" key="1">
    <source>
        <dbReference type="PROSITE" id="PS50172"/>
    </source>
</evidence>
<dbReference type="Gene3D" id="3.40.50.10190">
    <property type="entry name" value="BRCT domain"/>
    <property type="match status" value="1"/>
</dbReference>
<gene>
    <name evidence="2" type="ORF">KC01_LOCUS9304</name>
</gene>
<dbReference type="InterPro" id="IPR022047">
    <property type="entry name" value="Microcephalin-like"/>
</dbReference>
<evidence type="ECO:0000313" key="2">
    <source>
        <dbReference type="EMBL" id="CAL1578081.1"/>
    </source>
</evidence>
<name>A0AAV2JP50_KNICA</name>
<accession>A0AAV2JP50</accession>
<dbReference type="PANTHER" id="PTHR14625">
    <property type="entry name" value="MICROCEPHALIN"/>
    <property type="match status" value="1"/>
</dbReference>
<dbReference type="InterPro" id="IPR001357">
    <property type="entry name" value="BRCT_dom"/>
</dbReference>
<proteinExistence type="predicted"/>
<evidence type="ECO:0000313" key="3">
    <source>
        <dbReference type="Proteomes" id="UP001497482"/>
    </source>
</evidence>
<dbReference type="PANTHER" id="PTHR14625:SF3">
    <property type="entry name" value="MICROCEPHALIN"/>
    <property type="match status" value="1"/>
</dbReference>
<sequence>MFVSQLSQPPPQSLVQLIELCGGAVSRSVRQAGLCIGKYRGRRPEGSRVLSEKWVLDCITHLKLLPYDGYILD</sequence>
<dbReference type="CDD" id="cd17751">
    <property type="entry name" value="BRCT_microcephalin_rpt3"/>
    <property type="match status" value="1"/>
</dbReference>
<feature type="domain" description="BRCT" evidence="1">
    <location>
        <begin position="1"/>
        <end position="72"/>
    </location>
</feature>
<dbReference type="InterPro" id="IPR036420">
    <property type="entry name" value="BRCT_dom_sf"/>
</dbReference>
<dbReference type="Pfam" id="PF16589">
    <property type="entry name" value="BRCT_2"/>
    <property type="match status" value="1"/>
</dbReference>
<dbReference type="EMBL" id="OZ035835">
    <property type="protein sequence ID" value="CAL1578081.1"/>
    <property type="molecule type" value="Genomic_DNA"/>
</dbReference>
<protein>
    <recommendedName>
        <fullName evidence="1">BRCT domain-containing protein</fullName>
    </recommendedName>
</protein>
<dbReference type="GO" id="GO:0000278">
    <property type="term" value="P:mitotic cell cycle"/>
    <property type="evidence" value="ECO:0007669"/>
    <property type="project" value="TreeGrafter"/>
</dbReference>
<reference evidence="2 3" key="1">
    <citation type="submission" date="2024-04" db="EMBL/GenBank/DDBJ databases">
        <authorList>
            <person name="Waldvogel A.-M."/>
            <person name="Schoenle A."/>
        </authorList>
    </citation>
    <scope>NUCLEOTIDE SEQUENCE [LARGE SCALE GENOMIC DNA]</scope>
</reference>